<dbReference type="GeneID" id="30962218"/>
<dbReference type="InParanoid" id="A0A1D2VA79"/>
<organism evidence="1 2">
    <name type="scientific">Ascoidea rubescens DSM 1968</name>
    <dbReference type="NCBI Taxonomy" id="1344418"/>
    <lineage>
        <taxon>Eukaryota</taxon>
        <taxon>Fungi</taxon>
        <taxon>Dikarya</taxon>
        <taxon>Ascomycota</taxon>
        <taxon>Saccharomycotina</taxon>
        <taxon>Saccharomycetes</taxon>
        <taxon>Ascoideaceae</taxon>
        <taxon>Ascoidea</taxon>
    </lineage>
</organism>
<evidence type="ECO:0000313" key="1">
    <source>
        <dbReference type="EMBL" id="ODV58367.1"/>
    </source>
</evidence>
<name>A0A1D2VA79_9ASCO</name>
<dbReference type="AlphaFoldDB" id="A0A1D2VA79"/>
<sequence>MNFFQSNKHSIQLKVQEHYQKQLAYEFHMNPNNLNYHTNSPNNEAEYSIEKKYFIDHLVLYDDPISICRNIEKVKRNSVSHKAFKYIESTNDLQNKNFVRYHINSMKNYKPNNDMNDIGFNFNFNE</sequence>
<dbReference type="Proteomes" id="UP000095038">
    <property type="component" value="Unassembled WGS sequence"/>
</dbReference>
<protein>
    <submittedName>
        <fullName evidence="1">Uncharacterized protein</fullName>
    </submittedName>
</protein>
<gene>
    <name evidence="1" type="ORF">ASCRUDRAFT_10397</name>
</gene>
<proteinExistence type="predicted"/>
<accession>A0A1D2VA79</accession>
<keyword evidence="2" id="KW-1185">Reference proteome</keyword>
<dbReference type="RefSeq" id="XP_020044674.1">
    <property type="nucleotide sequence ID" value="XM_020188582.1"/>
</dbReference>
<reference evidence="2" key="1">
    <citation type="submission" date="2016-05" db="EMBL/GenBank/DDBJ databases">
        <title>Comparative genomics of biotechnologically important yeasts.</title>
        <authorList>
            <consortium name="DOE Joint Genome Institute"/>
            <person name="Riley R."/>
            <person name="Haridas S."/>
            <person name="Wolfe K.H."/>
            <person name="Lopes M.R."/>
            <person name="Hittinger C.T."/>
            <person name="Goker M."/>
            <person name="Salamov A."/>
            <person name="Wisecaver J."/>
            <person name="Long T.M."/>
            <person name="Aerts A.L."/>
            <person name="Barry K."/>
            <person name="Choi C."/>
            <person name="Clum A."/>
            <person name="Coughlan A.Y."/>
            <person name="Deshpande S."/>
            <person name="Douglass A.P."/>
            <person name="Hanson S.J."/>
            <person name="Klenk H.-P."/>
            <person name="Labutti K."/>
            <person name="Lapidus A."/>
            <person name="Lindquist E."/>
            <person name="Lipzen A."/>
            <person name="Meier-Kolthoff J.P."/>
            <person name="Ohm R.A."/>
            <person name="Otillar R.P."/>
            <person name="Pangilinan J."/>
            <person name="Peng Y."/>
            <person name="Rokas A."/>
            <person name="Rosa C.A."/>
            <person name="Scheuner C."/>
            <person name="Sibirny A.A."/>
            <person name="Slot J.C."/>
            <person name="Stielow J.B."/>
            <person name="Sun H."/>
            <person name="Kurtzman C.P."/>
            <person name="Blackwell M."/>
            <person name="Grigoriev I.V."/>
            <person name="Jeffries T.W."/>
        </authorList>
    </citation>
    <scope>NUCLEOTIDE SEQUENCE [LARGE SCALE GENOMIC DNA]</scope>
    <source>
        <strain evidence="2">DSM 1968</strain>
    </source>
</reference>
<dbReference type="EMBL" id="KV454493">
    <property type="protein sequence ID" value="ODV58367.1"/>
    <property type="molecule type" value="Genomic_DNA"/>
</dbReference>
<evidence type="ECO:0000313" key="2">
    <source>
        <dbReference type="Proteomes" id="UP000095038"/>
    </source>
</evidence>